<evidence type="ECO:0000313" key="5">
    <source>
        <dbReference type="EMBL" id="TCV12558.1"/>
    </source>
</evidence>
<evidence type="ECO:0000259" key="3">
    <source>
        <dbReference type="PROSITE" id="PS51986"/>
    </source>
</evidence>
<gene>
    <name evidence="5" type="ORF">EDC17_10234</name>
</gene>
<dbReference type="PANTHER" id="PTHR42974">
    <property type="entry name" value="GLUTAMINE SYNTHETASE"/>
    <property type="match status" value="1"/>
</dbReference>
<dbReference type="InterPro" id="IPR008146">
    <property type="entry name" value="Gln_synth_cat_dom"/>
</dbReference>
<dbReference type="PANTHER" id="PTHR42974:SF1">
    <property type="entry name" value="TYPE-3 GLUTAMINE SYNTHETASE"/>
    <property type="match status" value="1"/>
</dbReference>
<comment type="caution">
    <text evidence="5">The sequence shown here is derived from an EMBL/GenBank/DDBJ whole genome shotgun (WGS) entry which is preliminary data.</text>
</comment>
<evidence type="ECO:0000259" key="4">
    <source>
        <dbReference type="PROSITE" id="PS51987"/>
    </source>
</evidence>
<evidence type="ECO:0000313" key="6">
    <source>
        <dbReference type="Proteomes" id="UP000295197"/>
    </source>
</evidence>
<dbReference type="Gene3D" id="1.20.120.1560">
    <property type="match status" value="1"/>
</dbReference>
<proteinExistence type="inferred from homology"/>
<dbReference type="InterPro" id="IPR022147">
    <property type="entry name" value="GSIII_N"/>
</dbReference>
<reference evidence="5 6" key="1">
    <citation type="submission" date="2019-03" db="EMBL/GenBank/DDBJ databases">
        <title>Genomic Encyclopedia of Type Strains, Phase IV (KMG-IV): sequencing the most valuable type-strain genomes for metagenomic binning, comparative biology and taxonomic classification.</title>
        <authorList>
            <person name="Goeker M."/>
        </authorList>
    </citation>
    <scope>NUCLEOTIDE SEQUENCE [LARGE SCALE GENOMIC DNA]</scope>
    <source>
        <strain evidence="5 6">DSM 22362</strain>
    </source>
</reference>
<dbReference type="InterPro" id="IPR014746">
    <property type="entry name" value="Gln_synth/guanido_kin_cat_dom"/>
</dbReference>
<dbReference type="PROSITE" id="PS00181">
    <property type="entry name" value="GLNA_ATP"/>
    <property type="match status" value="1"/>
</dbReference>
<dbReference type="Pfam" id="PF12437">
    <property type="entry name" value="GSIII_N"/>
    <property type="match status" value="1"/>
</dbReference>
<evidence type="ECO:0000256" key="1">
    <source>
        <dbReference type="PROSITE-ProRule" id="PRU01330"/>
    </source>
</evidence>
<dbReference type="InterPro" id="IPR027303">
    <property type="entry name" value="Gln_synth_gly_rich_site"/>
</dbReference>
<dbReference type="InterPro" id="IPR008147">
    <property type="entry name" value="Gln_synt_N"/>
</dbReference>
<dbReference type="EMBL" id="SMBZ01000023">
    <property type="protein sequence ID" value="TCV12558.1"/>
    <property type="molecule type" value="Genomic_DNA"/>
</dbReference>
<dbReference type="Gene3D" id="3.30.590.10">
    <property type="entry name" value="Glutamine synthetase/guanido kinase, catalytic domain"/>
    <property type="match status" value="1"/>
</dbReference>
<dbReference type="InterPro" id="IPR052725">
    <property type="entry name" value="GS_Type-3"/>
</dbReference>
<dbReference type="GO" id="GO:0004356">
    <property type="term" value="F:glutamine synthetase activity"/>
    <property type="evidence" value="ECO:0007669"/>
    <property type="project" value="InterPro"/>
</dbReference>
<dbReference type="Pfam" id="PF18318">
    <property type="entry name" value="Gln-synt_C-ter"/>
    <property type="match status" value="1"/>
</dbReference>
<dbReference type="SUPFAM" id="SSF55931">
    <property type="entry name" value="Glutamine synthetase/guanido kinase"/>
    <property type="match status" value="1"/>
</dbReference>
<sequence length="729" mass="81922">MSNFRFESLNAVTTRPGIPEEKVNTKRAINIFGKNVFTMAKMQSYLPKSTFKELSKSIEEGAVISREIADAISQAMKTWAIENGASHYTHWFQPLTGTTAEKHDAFFEPDENGNAIEKFTGDALVQQEPDASSFPNGGIRNTFEARGYTAWDPTSPAFVYETPAGKTLCIPTVFVSYTGESLDYKAPLLKAVAAVDKAATDVAQYFDKQVTKVNASLGIEQEYFLVDLALYNARPDLQLTGRTLFGHMSAKGQQLEDHYFGAIPERVLAFMVDLENEALKLGIPLKTRHNEVAPSQFECAPMYEEINLAIDHNQLLMNVMEQVAIRHNFKVLLHEKPYSGVNGSGKHNNWSLITNTGVNLLSPGKTPKNNLMFLTFFVNTIKAVYEYADLLRASIASHSNDHRLGANEAPPAIISIFLGSQLDEILEEVESARVAKKVKAETNLWHGIPKIPELRLDTTDRNRTSPFAFTGNKFEFRAVGSSANSALPMTVLNAIVAAQLIEFKAEVDKQIKKGTKKDLAILNVIRKYIKDSKAIRFEGNGYSEEWATEAEARGLSNIKSTPKALDVYVKEESLELFERLGIYSKRESEARHEILLENFYKKLQIEARVIGDVVNSQIAPAAFTYQNELIKNVKGLQDLGLSKEAYSSQLNLVERISKHTNTILEKAEEMRQARKKANVNEVLREKAIAYDEVVKPYFDEIRYHVNKLEKIVDDAKWPLPKLRELLFIH</sequence>
<evidence type="ECO:0000256" key="2">
    <source>
        <dbReference type="RuleBase" id="RU000384"/>
    </source>
</evidence>
<accession>A0A4R3VX78</accession>
<dbReference type="AlphaFoldDB" id="A0A4R3VX78"/>
<keyword evidence="6" id="KW-1185">Reference proteome</keyword>
<comment type="similarity">
    <text evidence="1 2">Belongs to the glutamine synthetase family.</text>
</comment>
<dbReference type="SMART" id="SM01230">
    <property type="entry name" value="Gln-synt_C"/>
    <property type="match status" value="1"/>
</dbReference>
<dbReference type="PROSITE" id="PS51986">
    <property type="entry name" value="GS_BETA_GRASP"/>
    <property type="match status" value="1"/>
</dbReference>
<dbReference type="Pfam" id="PF00120">
    <property type="entry name" value="Gln-synt_C"/>
    <property type="match status" value="1"/>
</dbReference>
<feature type="domain" description="GS beta-grasp" evidence="3">
    <location>
        <begin position="86"/>
        <end position="179"/>
    </location>
</feature>
<organism evidence="5 6">
    <name type="scientific">Sphingobacterium alimentarium</name>
    <dbReference type="NCBI Taxonomy" id="797292"/>
    <lineage>
        <taxon>Bacteria</taxon>
        <taxon>Pseudomonadati</taxon>
        <taxon>Bacteroidota</taxon>
        <taxon>Sphingobacteriia</taxon>
        <taxon>Sphingobacteriales</taxon>
        <taxon>Sphingobacteriaceae</taxon>
        <taxon>Sphingobacterium</taxon>
    </lineage>
</organism>
<dbReference type="RefSeq" id="WP_132777836.1">
    <property type="nucleotide sequence ID" value="NZ_SMBZ01000023.1"/>
</dbReference>
<dbReference type="PROSITE" id="PS51987">
    <property type="entry name" value="GS_CATALYTIC"/>
    <property type="match status" value="1"/>
</dbReference>
<dbReference type="Proteomes" id="UP000295197">
    <property type="component" value="Unassembled WGS sequence"/>
</dbReference>
<dbReference type="GO" id="GO:0006542">
    <property type="term" value="P:glutamine biosynthetic process"/>
    <property type="evidence" value="ECO:0007669"/>
    <property type="project" value="InterPro"/>
</dbReference>
<dbReference type="OrthoDB" id="9807095at2"/>
<name>A0A4R3VX78_9SPHI</name>
<dbReference type="InterPro" id="IPR040577">
    <property type="entry name" value="Gln-synt_C"/>
</dbReference>
<protein>
    <submittedName>
        <fullName evidence="5">Glutamine synthetase</fullName>
    </submittedName>
</protein>
<feature type="domain" description="GS catalytic" evidence="4">
    <location>
        <begin position="184"/>
        <end position="618"/>
    </location>
</feature>